<dbReference type="AlphaFoldDB" id="A0AAC9I619"/>
<sequence>MNENDFLRLTNYIFFIIEKHCLPEETLQFNFTPASIEFIRKTVHLVYIEIGKRDKEVFVLLIHLFKQLENTNSETTKTKFSVYSGEYQNDIKNMITY</sequence>
<accession>A0AAC9I619</accession>
<evidence type="ECO:0000313" key="2">
    <source>
        <dbReference type="Proteomes" id="UP000175968"/>
    </source>
</evidence>
<evidence type="ECO:0000313" key="1">
    <source>
        <dbReference type="EMBL" id="AOW10041.1"/>
    </source>
</evidence>
<dbReference type="KEGG" id="fgl:EM308_11265"/>
<protein>
    <submittedName>
        <fullName evidence="1">Uncharacterized protein</fullName>
    </submittedName>
</protein>
<reference evidence="1 2" key="1">
    <citation type="submission" date="2016-10" db="EMBL/GenBank/DDBJ databases">
        <title>Flavobacterium gilvum sp. nov., isolated from stream water.</title>
        <authorList>
            <person name="Shin S.-K."/>
            <person name="Cho Y.-J."/>
            <person name="Yi H."/>
        </authorList>
    </citation>
    <scope>NUCLEOTIDE SEQUENCE [LARGE SCALE GENOMIC DNA]</scope>
    <source>
        <strain evidence="1 2">EM1308</strain>
    </source>
</reference>
<keyword evidence="2" id="KW-1185">Reference proteome</keyword>
<proteinExistence type="predicted"/>
<gene>
    <name evidence="1" type="ORF">EM308_11265</name>
</gene>
<name>A0AAC9I619_9FLAO</name>
<dbReference type="EMBL" id="CP017479">
    <property type="protein sequence ID" value="AOW10041.1"/>
    <property type="molecule type" value="Genomic_DNA"/>
</dbReference>
<organism evidence="1 2">
    <name type="scientific">Flavobacterium gilvum</name>
    <dbReference type="NCBI Taxonomy" id="1492737"/>
    <lineage>
        <taxon>Bacteria</taxon>
        <taxon>Pseudomonadati</taxon>
        <taxon>Bacteroidota</taxon>
        <taxon>Flavobacteriia</taxon>
        <taxon>Flavobacteriales</taxon>
        <taxon>Flavobacteriaceae</taxon>
        <taxon>Flavobacterium</taxon>
    </lineage>
</organism>
<dbReference type="Proteomes" id="UP000175968">
    <property type="component" value="Chromosome"/>
</dbReference>